<dbReference type="PANTHER" id="PTHR10291">
    <property type="entry name" value="DEHYDRODOLICHYL DIPHOSPHATE SYNTHASE FAMILY MEMBER"/>
    <property type="match status" value="1"/>
</dbReference>
<dbReference type="GO" id="GO:0008834">
    <property type="term" value="F:ditrans,polycis-undecaprenyl-diphosphate synthase [(2E,6E)-farnesyl-diphosphate specific] activity"/>
    <property type="evidence" value="ECO:0007669"/>
    <property type="project" value="TreeGrafter"/>
</dbReference>
<dbReference type="NCBIfam" id="NF011405">
    <property type="entry name" value="PRK14830.1"/>
    <property type="match status" value="1"/>
</dbReference>
<sequence length="250" mass="28824">MALFDKKKSYQLDKNGIIPSHIAIIMDGNGRWAKKRMMPRIYGHKEGMNTVKKIALHADSLGVKVLTLYAFSTENWKRPEEEVSFLMNLPIDFFDVFMPELKANNIRVNVIGWEDQLPKHTKEKVMDAVDQTKNNTGMVLNFALNYGSRQEITQVVKAVAEKISNDELSVDEVTEEYISNALFTGDLGEMRDPELLIRTSGELRISNFLLWQIAYSELYFTDEFWPDFSAESLEKAVADYQKRHRRYGGL</sequence>
<comment type="subunit">
    <text evidence="2">Homodimer.</text>
</comment>
<feature type="binding site" evidence="2">
    <location>
        <position position="44"/>
    </location>
    <ligand>
        <name>substrate</name>
    </ligand>
</feature>
<dbReference type="Proteomes" id="UP000501830">
    <property type="component" value="Chromosome"/>
</dbReference>
<comment type="cofactor">
    <cofactor evidence="2">
        <name>Mg(2+)</name>
        <dbReference type="ChEBI" id="CHEBI:18420"/>
    </cofactor>
    <text evidence="2">Binds 2 magnesium ions per subunit.</text>
</comment>
<dbReference type="GO" id="GO:0016094">
    <property type="term" value="P:polyprenol biosynthetic process"/>
    <property type="evidence" value="ECO:0007669"/>
    <property type="project" value="TreeGrafter"/>
</dbReference>
<feature type="binding site" evidence="2">
    <location>
        <position position="27"/>
    </location>
    <ligand>
        <name>Mg(2+)</name>
        <dbReference type="ChEBI" id="CHEBI:18420"/>
    </ligand>
</feature>
<comment type="similarity">
    <text evidence="2">Belongs to the UPP synthase family.</text>
</comment>
<dbReference type="EMBL" id="CP049889">
    <property type="protein sequence ID" value="QIK52634.1"/>
    <property type="molecule type" value="Genomic_DNA"/>
</dbReference>
<dbReference type="SUPFAM" id="SSF64005">
    <property type="entry name" value="Undecaprenyl diphosphate synthase"/>
    <property type="match status" value="1"/>
</dbReference>
<keyword evidence="2" id="KW-0479">Metal-binding</keyword>
<keyword evidence="4" id="KW-1185">Reference proteome</keyword>
<dbReference type="PANTHER" id="PTHR10291:SF0">
    <property type="entry name" value="DEHYDRODOLICHYL DIPHOSPHATE SYNTHASE 2"/>
    <property type="match status" value="1"/>
</dbReference>
<evidence type="ECO:0000313" key="4">
    <source>
        <dbReference type="Proteomes" id="UP000501830"/>
    </source>
</evidence>
<evidence type="ECO:0000256" key="1">
    <source>
        <dbReference type="ARBA" id="ARBA00022679"/>
    </source>
</evidence>
<feature type="active site" evidence="2">
    <location>
        <position position="27"/>
    </location>
</feature>
<dbReference type="GO" id="GO:0030145">
    <property type="term" value="F:manganese ion binding"/>
    <property type="evidence" value="ECO:0007669"/>
    <property type="project" value="TreeGrafter"/>
</dbReference>
<dbReference type="HAMAP" id="MF_01139">
    <property type="entry name" value="ISPT"/>
    <property type="match status" value="1"/>
</dbReference>
<feature type="binding site" evidence="2">
    <location>
        <position position="32"/>
    </location>
    <ligand>
        <name>substrate</name>
    </ligand>
</feature>
<dbReference type="InterPro" id="IPR001441">
    <property type="entry name" value="UPP_synth-like"/>
</dbReference>
<feature type="binding site" evidence="2">
    <location>
        <position position="40"/>
    </location>
    <ligand>
        <name>substrate</name>
    </ligand>
</feature>
<dbReference type="NCBIfam" id="TIGR00055">
    <property type="entry name" value="uppS"/>
    <property type="match status" value="1"/>
</dbReference>
<feature type="active site" description="Proton acceptor" evidence="2">
    <location>
        <position position="75"/>
    </location>
</feature>
<feature type="binding site" evidence="2">
    <location>
        <position position="198"/>
    </location>
    <ligand>
        <name>substrate</name>
    </ligand>
</feature>
<feature type="binding site" evidence="2">
    <location>
        <begin position="28"/>
        <end position="31"/>
    </location>
    <ligand>
        <name>substrate</name>
    </ligand>
</feature>
<dbReference type="GO" id="GO:0005829">
    <property type="term" value="C:cytosol"/>
    <property type="evidence" value="ECO:0007669"/>
    <property type="project" value="TreeGrafter"/>
</dbReference>
<comment type="function">
    <text evidence="2">Catalyzes the condensation of isopentenyl diphosphate (IPP) with allylic pyrophosphates generating different type of terpenoids.</text>
</comment>
<dbReference type="InterPro" id="IPR018520">
    <property type="entry name" value="UPP_synth-like_CS"/>
</dbReference>
<feature type="binding site" evidence="2">
    <location>
        <begin position="204"/>
        <end position="206"/>
    </location>
    <ligand>
        <name>substrate</name>
    </ligand>
</feature>
<reference evidence="3 4" key="1">
    <citation type="journal article" date="2017" name="Int. J. Syst. Evol. Microbiol.">
        <title>Jeotgalibaca porci sp. nov. and Jeotgalibaca arthritidis sp. nov., isolated from pigs, and emended description of the genus Jeotgalibaca.</title>
        <authorList>
            <person name="Zamora L."/>
            <person name="Perez-Sancho M."/>
            <person name="Dominguez L."/>
            <person name="Fernandez-Garayzabal J.F."/>
            <person name="Vela A.I."/>
        </authorList>
    </citation>
    <scope>NUCLEOTIDE SEQUENCE [LARGE SCALE GENOMIC DNA]</scope>
    <source>
        <strain evidence="3 4">CCUG 69148</strain>
    </source>
</reference>
<proteinExistence type="inferred from homology"/>
<dbReference type="KEGG" id="jpo:G7058_00560"/>
<dbReference type="GO" id="GO:0000287">
    <property type="term" value="F:magnesium ion binding"/>
    <property type="evidence" value="ECO:0007669"/>
    <property type="project" value="UniProtKB-UniRule"/>
</dbReference>
<dbReference type="AlphaFoldDB" id="A0A6G7WK45"/>
<dbReference type="EC" id="2.5.1.-" evidence="2"/>
<feature type="binding site" evidence="2">
    <location>
        <position position="217"/>
    </location>
    <ligand>
        <name>Mg(2+)</name>
        <dbReference type="ChEBI" id="CHEBI:18420"/>
    </ligand>
</feature>
<feature type="binding site" evidence="2">
    <location>
        <position position="78"/>
    </location>
    <ligand>
        <name>substrate</name>
    </ligand>
</feature>
<protein>
    <recommendedName>
        <fullName evidence="2">Isoprenyl transferase</fullName>
        <ecNumber evidence="2">2.5.1.-</ecNumber>
    </recommendedName>
</protein>
<dbReference type="FunFam" id="3.40.1180.10:FF:000001">
    <property type="entry name" value="(2E,6E)-farnesyl-diphosphate-specific ditrans,polycis-undecaprenyl-diphosphate synthase"/>
    <property type="match status" value="1"/>
</dbReference>
<organism evidence="3 4">
    <name type="scientific">Jeotgalibaca porci</name>
    <dbReference type="NCBI Taxonomy" id="1868793"/>
    <lineage>
        <taxon>Bacteria</taxon>
        <taxon>Bacillati</taxon>
        <taxon>Bacillota</taxon>
        <taxon>Bacilli</taxon>
        <taxon>Lactobacillales</taxon>
        <taxon>Carnobacteriaceae</taxon>
        <taxon>Jeotgalibaca</taxon>
    </lineage>
</organism>
<name>A0A6G7WK45_9LACT</name>
<dbReference type="GeneID" id="94551746"/>
<gene>
    <name evidence="3" type="ORF">G7058_00560</name>
</gene>
<feature type="binding site" evidence="2">
    <location>
        <position position="76"/>
    </location>
    <ligand>
        <name>substrate</name>
    </ligand>
</feature>
<evidence type="ECO:0000256" key="2">
    <source>
        <dbReference type="HAMAP-Rule" id="MF_01139"/>
    </source>
</evidence>
<keyword evidence="1 2" id="KW-0808">Transferase</keyword>
<feature type="binding site" evidence="2">
    <location>
        <begin position="72"/>
        <end position="74"/>
    </location>
    <ligand>
        <name>substrate</name>
    </ligand>
</feature>
<dbReference type="RefSeq" id="WP_166063670.1">
    <property type="nucleotide sequence ID" value="NZ_CP049889.1"/>
</dbReference>
<dbReference type="InterPro" id="IPR036424">
    <property type="entry name" value="UPP_synth-like_sf"/>
</dbReference>
<accession>A0A6G7WK45</accession>
<evidence type="ECO:0000313" key="3">
    <source>
        <dbReference type="EMBL" id="QIK52634.1"/>
    </source>
</evidence>
<dbReference type="CDD" id="cd00475">
    <property type="entry name" value="Cis_IPPS"/>
    <property type="match status" value="1"/>
</dbReference>
<keyword evidence="2" id="KW-0460">Magnesium</keyword>
<dbReference type="Pfam" id="PF01255">
    <property type="entry name" value="Prenyltransf"/>
    <property type="match status" value="1"/>
</dbReference>
<dbReference type="PROSITE" id="PS01066">
    <property type="entry name" value="UPP_SYNTHASE"/>
    <property type="match status" value="1"/>
</dbReference>
<dbReference type="Gene3D" id="3.40.1180.10">
    <property type="entry name" value="Decaprenyl diphosphate synthase-like"/>
    <property type="match status" value="1"/>
</dbReference>